<dbReference type="RefSeq" id="WP_136691480.1">
    <property type="nucleotide sequence ID" value="NZ_SSHH01000001.1"/>
</dbReference>
<dbReference type="Proteomes" id="UP000309389">
    <property type="component" value="Unassembled WGS sequence"/>
</dbReference>
<proteinExistence type="predicted"/>
<gene>
    <name evidence="2" type="ORF">E5222_00240</name>
</gene>
<evidence type="ECO:0000313" key="3">
    <source>
        <dbReference type="Proteomes" id="UP000309389"/>
    </source>
</evidence>
<accession>A0A4T3F2M9</accession>
<evidence type="ECO:0000313" key="2">
    <source>
        <dbReference type="EMBL" id="TIX50961.1"/>
    </source>
</evidence>
<feature type="compositionally biased region" description="Acidic residues" evidence="1">
    <location>
        <begin position="59"/>
        <end position="76"/>
    </location>
</feature>
<reference evidence="2 3" key="1">
    <citation type="submission" date="2019-04" db="EMBL/GenBank/DDBJ databases">
        <title>Altererythrobacter aquimixticola sp. nov., isolated from sediment of junction between the ocean and a freshwater spring.</title>
        <authorList>
            <person name="Yoon J.-H."/>
        </authorList>
    </citation>
    <scope>NUCLEOTIDE SEQUENCE [LARGE SCALE GENOMIC DNA]</scope>
    <source>
        <strain evidence="2 3">SSKS-13</strain>
    </source>
</reference>
<comment type="caution">
    <text evidence="2">The sequence shown here is derived from an EMBL/GenBank/DDBJ whole genome shotgun (WGS) entry which is preliminary data.</text>
</comment>
<protein>
    <submittedName>
        <fullName evidence="2">Uncharacterized protein</fullName>
    </submittedName>
</protein>
<name>A0A4T3F2M9_9SPHN</name>
<dbReference type="EMBL" id="SSHH01000001">
    <property type="protein sequence ID" value="TIX50961.1"/>
    <property type="molecule type" value="Genomic_DNA"/>
</dbReference>
<organism evidence="2 3">
    <name type="scientific">Alteraurantiacibacter aquimixticola</name>
    <dbReference type="NCBI Taxonomy" id="2489173"/>
    <lineage>
        <taxon>Bacteria</taxon>
        <taxon>Pseudomonadati</taxon>
        <taxon>Pseudomonadota</taxon>
        <taxon>Alphaproteobacteria</taxon>
        <taxon>Sphingomonadales</taxon>
        <taxon>Erythrobacteraceae</taxon>
        <taxon>Alteraurantiacibacter</taxon>
    </lineage>
</organism>
<evidence type="ECO:0000256" key="1">
    <source>
        <dbReference type="SAM" id="MobiDB-lite"/>
    </source>
</evidence>
<keyword evidence="3" id="KW-1185">Reference proteome</keyword>
<sequence>MIFAKRSHTLLFAGGILILGLLFGSERVTEILTDGFEREAASADEPAEESDGDAPATESEAEEDGGQDFPDDEEIVTDWVEPDLIGEPTLSTDPDVLEGDAAPGPAGEIDPPSPPAEIEPVPYNDGFVEFE</sequence>
<dbReference type="AlphaFoldDB" id="A0A4T3F2M9"/>
<feature type="region of interest" description="Disordered" evidence="1">
    <location>
        <begin position="36"/>
        <end position="131"/>
    </location>
</feature>